<evidence type="ECO:0000256" key="3">
    <source>
        <dbReference type="ARBA" id="ARBA00022801"/>
    </source>
</evidence>
<keyword evidence="9" id="KW-1185">Reference proteome</keyword>
<dbReference type="SMART" id="SM00927">
    <property type="entry name" value="MutH"/>
    <property type="match status" value="1"/>
</dbReference>
<accession>A0A3S7GW60</accession>
<gene>
    <name evidence="5" type="ORF">AZE34_07230</name>
    <name evidence="7" type="ORF">FOB69_03175</name>
    <name evidence="6" type="ORF">J7T32_002815</name>
</gene>
<evidence type="ECO:0000313" key="9">
    <source>
        <dbReference type="Proteomes" id="UP000665944"/>
    </source>
</evidence>
<keyword evidence="2" id="KW-0255">Endonuclease</keyword>
<dbReference type="REBASE" id="237909">
    <property type="entry name" value="Sho34847ORF7235P"/>
</dbReference>
<dbReference type="CDD" id="cd22355">
    <property type="entry name" value="Sau3AI_C"/>
    <property type="match status" value="1"/>
</dbReference>
<evidence type="ECO:0000313" key="6">
    <source>
        <dbReference type="EMBL" id="MCM5671700.1"/>
    </source>
</evidence>
<dbReference type="SUPFAM" id="SSF52980">
    <property type="entry name" value="Restriction endonuclease-like"/>
    <property type="match status" value="2"/>
</dbReference>
<evidence type="ECO:0000313" key="7">
    <source>
        <dbReference type="EMBL" id="QKQ28668.1"/>
    </source>
</evidence>
<dbReference type="RefSeq" id="WP_017175018.1">
    <property type="nucleotide sequence ID" value="NZ_CP014567.1"/>
</dbReference>
<evidence type="ECO:0000313" key="5">
    <source>
        <dbReference type="EMBL" id="AVI06559.1"/>
    </source>
</evidence>
<evidence type="ECO:0000256" key="2">
    <source>
        <dbReference type="ARBA" id="ARBA00022759"/>
    </source>
</evidence>
<feature type="domain" description="DNA mismatch repair MutH/Type II restriction enzyme Sau3AI" evidence="4">
    <location>
        <begin position="46"/>
        <end position="150"/>
    </location>
</feature>
<dbReference type="InterPro" id="IPR011335">
    <property type="entry name" value="Restrct_endonuc-II-like"/>
</dbReference>
<dbReference type="InterPro" id="IPR037057">
    <property type="entry name" value="DNA_rep_MutH/T2_RE_sf"/>
</dbReference>
<dbReference type="InterPro" id="IPR011337">
    <property type="entry name" value="DNA_rep_MutH/RE_typeII_Sau3AI"/>
</dbReference>
<evidence type="ECO:0000259" key="4">
    <source>
        <dbReference type="SMART" id="SM00927"/>
    </source>
</evidence>
<dbReference type="GO" id="GO:0004519">
    <property type="term" value="F:endonuclease activity"/>
    <property type="evidence" value="ECO:0007669"/>
    <property type="project" value="UniProtKB-KW"/>
</dbReference>
<evidence type="ECO:0000313" key="8">
    <source>
        <dbReference type="Proteomes" id="UP000509636"/>
    </source>
</evidence>
<keyword evidence="1" id="KW-0540">Nuclease</keyword>
<dbReference type="EMBL" id="CP054550">
    <property type="protein sequence ID" value="QKQ28668.1"/>
    <property type="molecule type" value="Genomic_DNA"/>
</dbReference>
<sequence>MFEYKTKEQVHNRAKEAVGKTIRELNNDAPVLGYKSSVGDAFEAWFGKTKDSESRPDMEEAGVELKATPFKKLKNGNYSAKERLVLNIINYEKVAKESFEDSSFLYKNGKIELAFYEYVKDVARDDWKIEEAVLYEMKKNPVDYEIIKKDWNIIHDYITQGRAHELSEGLTDYLAPCTKGANSKSVRKQPYSDILAKQRAFSLKSGYMTSILRRYILGEEKIDSIIKDKFEIKHKNIEDIVYATFKPYYDWTIDALCEYFNIERKSKNLNYRIASAILNLKGKVKKNEKFPRVEEFEKASIVVKTVQFNENNINKESMSFPTFKFSDLVKEKWEDTNGNPQATWHNFLLETKFLFFVVKSESENDVFKGIKFVTIPEEDIEGPIKKVWEDTVEKLKKGVTLTARYKKDGSLYRIENNFINNSDDMICHVRPHQSKSDYRENGQCADYLPSPAKWINRPEDKIKYSSQWMTKQCFWINNTYIKKQVEDLL</sequence>
<dbReference type="Proteomes" id="UP000665944">
    <property type="component" value="Unassembled WGS sequence"/>
</dbReference>
<reference evidence="6 9" key="3">
    <citation type="submission" date="2022-06" db="EMBL/GenBank/DDBJ databases">
        <title>Staphylococcus hominis ShoR14 genome sequence.</title>
        <authorList>
            <person name="Yeo C.C."/>
            <person name="Chew C.H."/>
            <person name="Che Hamzah A.M."/>
            <person name="Al-Trad E.I."/>
        </authorList>
    </citation>
    <scope>NUCLEOTIDE SEQUENCE [LARGE SCALE GENOMIC DNA]</scope>
    <source>
        <strain evidence="6 9">ShoR14</strain>
    </source>
</reference>
<dbReference type="Gene3D" id="3.40.600.10">
    <property type="entry name" value="DNA mismatch repair MutH/Restriction endonuclease, type II"/>
    <property type="match status" value="2"/>
</dbReference>
<dbReference type="NCBIfam" id="NF040973">
    <property type="entry name" value="restrict_Sau3AI"/>
    <property type="match status" value="1"/>
</dbReference>
<dbReference type="EMBL" id="CP014567">
    <property type="protein sequence ID" value="AVI06559.1"/>
    <property type="molecule type" value="Genomic_DNA"/>
</dbReference>
<dbReference type="GO" id="GO:0016787">
    <property type="term" value="F:hydrolase activity"/>
    <property type="evidence" value="ECO:0007669"/>
    <property type="project" value="UniProtKB-KW"/>
</dbReference>
<reference evidence="5" key="1">
    <citation type="submission" date="2016-02" db="EMBL/GenBank/DDBJ databases">
        <title>Genomic sequence of a clinical Staphylococcus hominis isolate.</title>
        <authorList>
            <person name="McClure J.M."/>
            <person name="Zhang K."/>
        </authorList>
    </citation>
    <scope>NUCLEOTIDE SEQUENCE</scope>
    <source>
        <strain evidence="5">C34847</strain>
    </source>
</reference>
<proteinExistence type="predicted"/>
<reference evidence="7 8" key="2">
    <citation type="submission" date="2019-09" db="EMBL/GenBank/DDBJ databases">
        <title>FDA dAtabase for Regulatory Grade micrObial Sequences (FDA-ARGOS): Supporting development and validation of Infectious Disease Dx tests.</title>
        <authorList>
            <person name="Sciortino C."/>
            <person name="Tallon L."/>
            <person name="Sadzewicz L."/>
            <person name="Vavikolanu K."/>
            <person name="Mehta A."/>
            <person name="Aluvathingal J."/>
            <person name="Nadendla S."/>
            <person name="Nandy P."/>
            <person name="Geyer C."/>
            <person name="Yan Y."/>
            <person name="Sichtig H."/>
        </authorList>
    </citation>
    <scope>NUCLEOTIDE SEQUENCE [LARGE SCALE GENOMIC DNA]</scope>
    <source>
        <strain evidence="7 8">FDAARGOS_661</strain>
    </source>
</reference>
<dbReference type="Proteomes" id="UP000509636">
    <property type="component" value="Chromosome"/>
</dbReference>
<dbReference type="GO" id="GO:0003677">
    <property type="term" value="F:DNA binding"/>
    <property type="evidence" value="ECO:0007669"/>
    <property type="project" value="InterPro"/>
</dbReference>
<dbReference type="CDD" id="cd22356">
    <property type="entry name" value="Sau3AI_N-like"/>
    <property type="match status" value="1"/>
</dbReference>
<dbReference type="AlphaFoldDB" id="A0A3S7GW60"/>
<dbReference type="Pfam" id="PF02976">
    <property type="entry name" value="MutH"/>
    <property type="match status" value="1"/>
</dbReference>
<dbReference type="EMBL" id="JAGHKT020000002">
    <property type="protein sequence ID" value="MCM5671700.1"/>
    <property type="molecule type" value="Genomic_DNA"/>
</dbReference>
<evidence type="ECO:0000256" key="1">
    <source>
        <dbReference type="ARBA" id="ARBA00022722"/>
    </source>
</evidence>
<organism evidence="5">
    <name type="scientific">Staphylococcus hominis</name>
    <dbReference type="NCBI Taxonomy" id="1290"/>
    <lineage>
        <taxon>Bacteria</taxon>
        <taxon>Bacillati</taxon>
        <taxon>Bacillota</taxon>
        <taxon>Bacilli</taxon>
        <taxon>Bacillales</taxon>
        <taxon>Staphylococcaceae</taxon>
        <taxon>Staphylococcus</taxon>
    </lineage>
</organism>
<dbReference type="REBASE" id="395920">
    <property type="entry name" value="Sho661ORF3170P"/>
</dbReference>
<name>A0A3S7GW60_STAHO</name>
<protein>
    <submittedName>
        <fullName evidence="5">DNA mismatch repair protein MutH</fullName>
    </submittedName>
</protein>
<keyword evidence="3" id="KW-0378">Hydrolase</keyword>